<evidence type="ECO:0000313" key="3">
    <source>
        <dbReference type="Proteomes" id="UP001153269"/>
    </source>
</evidence>
<organism evidence="2 3">
    <name type="scientific">Pleuronectes platessa</name>
    <name type="common">European plaice</name>
    <dbReference type="NCBI Taxonomy" id="8262"/>
    <lineage>
        <taxon>Eukaryota</taxon>
        <taxon>Metazoa</taxon>
        <taxon>Chordata</taxon>
        <taxon>Craniata</taxon>
        <taxon>Vertebrata</taxon>
        <taxon>Euteleostomi</taxon>
        <taxon>Actinopterygii</taxon>
        <taxon>Neopterygii</taxon>
        <taxon>Teleostei</taxon>
        <taxon>Neoteleostei</taxon>
        <taxon>Acanthomorphata</taxon>
        <taxon>Carangaria</taxon>
        <taxon>Pleuronectiformes</taxon>
        <taxon>Pleuronectoidei</taxon>
        <taxon>Pleuronectidae</taxon>
        <taxon>Pleuronectes</taxon>
    </lineage>
</organism>
<protein>
    <submittedName>
        <fullName evidence="2">Uncharacterized protein</fullName>
    </submittedName>
</protein>
<feature type="compositionally biased region" description="Low complexity" evidence="1">
    <location>
        <begin position="48"/>
        <end position="57"/>
    </location>
</feature>
<accession>A0A9N7VND8</accession>
<dbReference type="Proteomes" id="UP001153269">
    <property type="component" value="Unassembled WGS sequence"/>
</dbReference>
<evidence type="ECO:0000313" key="2">
    <source>
        <dbReference type="EMBL" id="CAB1451466.1"/>
    </source>
</evidence>
<dbReference type="EMBL" id="CADEAL010004091">
    <property type="protein sequence ID" value="CAB1451466.1"/>
    <property type="molecule type" value="Genomic_DNA"/>
</dbReference>
<dbReference type="AlphaFoldDB" id="A0A9N7VND8"/>
<gene>
    <name evidence="2" type="ORF">PLEPLA_LOCUS39160</name>
</gene>
<name>A0A9N7VND8_PLEPL</name>
<feature type="region of interest" description="Disordered" evidence="1">
    <location>
        <begin position="1"/>
        <end position="21"/>
    </location>
</feature>
<evidence type="ECO:0000256" key="1">
    <source>
        <dbReference type="SAM" id="MobiDB-lite"/>
    </source>
</evidence>
<sequence>MGSSAAGAAGGAGGAGAAGAAGKVDKVEIKCGAGAPGRLSCRRECAPPAGARGLQPRGPGGLRGCSLPRAPPPQPGNCVSEPPSNFSAPPMSSEQVPLALGSLCYSPYRARASYMRPAPRRSGPGTDLLTAACRRSLLSGRTRGELLLCLTPRNRKVTARVKLVPRVGCSPVAAWLWESVRGQAAAAAAAVSHRPPGLRASIPAAQTGNLRGNLQPGGVCLSGNFTGSVAAHSSTPVKVHNPPGGASR</sequence>
<feature type="compositionally biased region" description="Gly residues" evidence="1">
    <location>
        <begin position="8"/>
        <end position="19"/>
    </location>
</feature>
<feature type="compositionally biased region" description="Polar residues" evidence="1">
    <location>
        <begin position="82"/>
        <end position="93"/>
    </location>
</feature>
<keyword evidence="3" id="KW-1185">Reference proteome</keyword>
<reference evidence="2" key="1">
    <citation type="submission" date="2020-03" db="EMBL/GenBank/DDBJ databases">
        <authorList>
            <person name="Weist P."/>
        </authorList>
    </citation>
    <scope>NUCLEOTIDE SEQUENCE</scope>
</reference>
<feature type="region of interest" description="Disordered" evidence="1">
    <location>
        <begin position="48"/>
        <end position="93"/>
    </location>
</feature>
<proteinExistence type="predicted"/>
<comment type="caution">
    <text evidence="2">The sequence shown here is derived from an EMBL/GenBank/DDBJ whole genome shotgun (WGS) entry which is preliminary data.</text>
</comment>